<organism evidence="7 8">
    <name type="scientific">Scleropages formosus</name>
    <name type="common">Asian bonytongue</name>
    <name type="synonym">Osteoglossum formosum</name>
    <dbReference type="NCBI Taxonomy" id="113540"/>
    <lineage>
        <taxon>Eukaryota</taxon>
        <taxon>Metazoa</taxon>
        <taxon>Chordata</taxon>
        <taxon>Craniata</taxon>
        <taxon>Vertebrata</taxon>
        <taxon>Euteleostomi</taxon>
        <taxon>Actinopterygii</taxon>
        <taxon>Neopterygii</taxon>
        <taxon>Teleostei</taxon>
        <taxon>Osteoglossocephala</taxon>
        <taxon>Osteoglossomorpha</taxon>
        <taxon>Osteoglossiformes</taxon>
        <taxon>Osteoglossidae</taxon>
        <taxon>Scleropages</taxon>
    </lineage>
</organism>
<name>A0A8C9V8V3_SCLFO</name>
<feature type="transmembrane region" description="Helical" evidence="5">
    <location>
        <begin position="292"/>
        <end position="313"/>
    </location>
</feature>
<sequence>RSLPRSRAAVRYLWGIYTKPTPDAAREVLALMLLCFIISLVSSGFLYNWMADTLSYGQATSAAVAGFCGPIVFLLLLLVHPARCLFTLALPTLGTKQGRKLVLSSAMMLLLLNVVPNITANVGVLSHMLKCTSESLVQGLIDFSDVMNRAKADVIGEAIKVQKAEPQFVRSLTEFHHFTHINVTEIKDRVSSVSKNIERDFSNTSRILRHIQSVANRLLAAFFVICLLFESARYLKSYLTNVKFDNTCISGTLLSMACDKGLEISPGNMRNLNRSTSCGISRQEFLRCMPRIVAVTLYLVVTVLFIVLDYMVYHLISASKPWVLDIPPANISISVEYKVKDKWLFHSVVDFRRTYHGSLSARPERCAADLYEPHQRVVFLLGFLYLVAYSMVFLEVYAMRSRRAVASSFFKWQEEKRVAFLCQKVLAKEEKKSGIFFIKATHGVNKLE</sequence>
<dbReference type="Pfam" id="PF07782">
    <property type="entry name" value="DC_STAMP"/>
    <property type="match status" value="1"/>
</dbReference>
<feature type="transmembrane region" description="Helical" evidence="5">
    <location>
        <begin position="377"/>
        <end position="398"/>
    </location>
</feature>
<keyword evidence="3 5" id="KW-1133">Transmembrane helix</keyword>
<evidence type="ECO:0000313" key="8">
    <source>
        <dbReference type="Proteomes" id="UP000694397"/>
    </source>
</evidence>
<reference evidence="7 8" key="1">
    <citation type="submission" date="2019-04" db="EMBL/GenBank/DDBJ databases">
        <authorList>
            <consortium name="Wellcome Sanger Institute Data Sharing"/>
        </authorList>
    </citation>
    <scope>NUCLEOTIDE SEQUENCE [LARGE SCALE GENOMIC DNA]</scope>
</reference>
<feature type="transmembrane region" description="Helical" evidence="5">
    <location>
        <begin position="218"/>
        <end position="235"/>
    </location>
</feature>
<dbReference type="Proteomes" id="UP000694397">
    <property type="component" value="Chromosome 19"/>
</dbReference>
<comment type="subcellular location">
    <subcellularLocation>
        <location evidence="1">Membrane</location>
        <topology evidence="1">Multi-pass membrane protein</topology>
    </subcellularLocation>
</comment>
<evidence type="ECO:0000259" key="6">
    <source>
        <dbReference type="Pfam" id="PF07782"/>
    </source>
</evidence>
<dbReference type="GeneTree" id="ENSGT00940000153269"/>
<reference evidence="7" key="2">
    <citation type="submission" date="2025-08" db="UniProtKB">
        <authorList>
            <consortium name="Ensembl"/>
        </authorList>
    </citation>
    <scope>IDENTIFICATION</scope>
</reference>
<evidence type="ECO:0000256" key="4">
    <source>
        <dbReference type="ARBA" id="ARBA00023136"/>
    </source>
</evidence>
<dbReference type="InterPro" id="IPR051856">
    <property type="entry name" value="CSR-E3_Ligase_Protein"/>
</dbReference>
<accession>A0A8C9V8V3</accession>
<feature type="transmembrane region" description="Helical" evidence="5">
    <location>
        <begin position="59"/>
        <end position="80"/>
    </location>
</feature>
<feature type="domain" description="Dendritic cell-specific transmembrane protein-like" evidence="6">
    <location>
        <begin position="261"/>
        <end position="421"/>
    </location>
</feature>
<keyword evidence="4 5" id="KW-0472">Membrane</keyword>
<proteinExistence type="predicted"/>
<evidence type="ECO:0000256" key="1">
    <source>
        <dbReference type="ARBA" id="ARBA00004141"/>
    </source>
</evidence>
<evidence type="ECO:0000256" key="2">
    <source>
        <dbReference type="ARBA" id="ARBA00022692"/>
    </source>
</evidence>
<evidence type="ECO:0000256" key="3">
    <source>
        <dbReference type="ARBA" id="ARBA00022989"/>
    </source>
</evidence>
<dbReference type="PANTHER" id="PTHR21041:SF3">
    <property type="entry name" value="OSTEOCLAST STIMULATORY TRANSMEMBRANE PROTEIN"/>
    <property type="match status" value="1"/>
</dbReference>
<reference evidence="7" key="3">
    <citation type="submission" date="2025-09" db="UniProtKB">
        <authorList>
            <consortium name="Ensembl"/>
        </authorList>
    </citation>
    <scope>IDENTIFICATION</scope>
</reference>
<evidence type="ECO:0000313" key="7">
    <source>
        <dbReference type="Ensembl" id="ENSSFOP00015033518.2"/>
    </source>
</evidence>
<feature type="transmembrane region" description="Helical" evidence="5">
    <location>
        <begin position="28"/>
        <end position="47"/>
    </location>
</feature>
<feature type="transmembrane region" description="Helical" evidence="5">
    <location>
        <begin position="101"/>
        <end position="120"/>
    </location>
</feature>
<keyword evidence="8" id="KW-1185">Reference proteome</keyword>
<dbReference type="OrthoDB" id="9947082at2759"/>
<dbReference type="PANTHER" id="PTHR21041">
    <property type="entry name" value="DENDRITIC CELL-SPECIFIC TRANSMEMBRANE PROTEIN"/>
    <property type="match status" value="1"/>
</dbReference>
<dbReference type="InterPro" id="IPR012858">
    <property type="entry name" value="DC_STAMP-like"/>
</dbReference>
<keyword evidence="2 5" id="KW-0812">Transmembrane</keyword>
<dbReference type="Ensembl" id="ENSSFOT00015033894.2">
    <property type="protein sequence ID" value="ENSSFOP00015033518.2"/>
    <property type="gene ID" value="ENSSFOG00015021401.2"/>
</dbReference>
<evidence type="ECO:0000256" key="5">
    <source>
        <dbReference type="SAM" id="Phobius"/>
    </source>
</evidence>
<protein>
    <submittedName>
        <fullName evidence="7">Osteoclast stimulatory transmembrane protein</fullName>
    </submittedName>
</protein>
<dbReference type="AlphaFoldDB" id="A0A8C9V8V3"/>
<dbReference type="GO" id="GO:0016020">
    <property type="term" value="C:membrane"/>
    <property type="evidence" value="ECO:0007669"/>
    <property type="project" value="UniProtKB-SubCell"/>
</dbReference>